<keyword evidence="3" id="KW-1185">Reference proteome</keyword>
<organism evidence="2 3">
    <name type="scientific">Xanthomonas theicola</name>
    <dbReference type="NCBI Taxonomy" id="56464"/>
    <lineage>
        <taxon>Bacteria</taxon>
        <taxon>Pseudomonadati</taxon>
        <taxon>Pseudomonadota</taxon>
        <taxon>Gammaproteobacteria</taxon>
        <taxon>Lysobacterales</taxon>
        <taxon>Lysobacteraceae</taxon>
        <taxon>Xanthomonas</taxon>
    </lineage>
</organism>
<gene>
    <name evidence="2" type="ORF">XthCFBP4691_19295</name>
</gene>
<proteinExistence type="predicted"/>
<feature type="domain" description="Peptidase C39" evidence="1">
    <location>
        <begin position="2"/>
        <end position="49"/>
    </location>
</feature>
<dbReference type="GO" id="GO:0016020">
    <property type="term" value="C:membrane"/>
    <property type="evidence" value="ECO:0007669"/>
    <property type="project" value="InterPro"/>
</dbReference>
<evidence type="ECO:0000313" key="2">
    <source>
        <dbReference type="EMBL" id="PPT77698.1"/>
    </source>
</evidence>
<name>A0A2S6Z7Q0_9XANT</name>
<evidence type="ECO:0000259" key="1">
    <source>
        <dbReference type="Pfam" id="PF03412"/>
    </source>
</evidence>
<dbReference type="Pfam" id="PF03412">
    <property type="entry name" value="Peptidase_C39"/>
    <property type="match status" value="1"/>
</dbReference>
<dbReference type="AlphaFoldDB" id="A0A2S6Z7Q0"/>
<dbReference type="Gene3D" id="3.90.70.10">
    <property type="entry name" value="Cysteine proteinases"/>
    <property type="match status" value="1"/>
</dbReference>
<comment type="caution">
    <text evidence="2">The sequence shown here is derived from an EMBL/GenBank/DDBJ whole genome shotgun (WGS) entry which is preliminary data.</text>
</comment>
<sequence length="68" mass="7585">MSECGLASLAMVSGWHGKALGLSEMRGRFPLSLKGAKLSHLIHIAQQTRLLLPPRSRFRNCPWRRSTA</sequence>
<accession>A0A2S6Z7Q0</accession>
<reference evidence="2 3" key="1">
    <citation type="submission" date="2016-08" db="EMBL/GenBank/DDBJ databases">
        <title>Evolution of the type three secretion system and type three effector repertoires in Xanthomonas.</title>
        <authorList>
            <person name="Merda D."/>
            <person name="Briand M."/>
            <person name="Bosis E."/>
            <person name="Rousseau C."/>
            <person name="Portier P."/>
            <person name="Jacques M.-A."/>
            <person name="Fischer-Le Saux M."/>
        </authorList>
    </citation>
    <scope>NUCLEOTIDE SEQUENCE [LARGE SCALE GENOMIC DNA]</scope>
    <source>
        <strain evidence="2 3">CFBP 4691</strain>
    </source>
</reference>
<evidence type="ECO:0000313" key="3">
    <source>
        <dbReference type="Proteomes" id="UP000239898"/>
    </source>
</evidence>
<dbReference type="GO" id="GO:0008233">
    <property type="term" value="F:peptidase activity"/>
    <property type="evidence" value="ECO:0007669"/>
    <property type="project" value="InterPro"/>
</dbReference>
<dbReference type="GO" id="GO:0006508">
    <property type="term" value="P:proteolysis"/>
    <property type="evidence" value="ECO:0007669"/>
    <property type="project" value="InterPro"/>
</dbReference>
<dbReference type="GO" id="GO:0005524">
    <property type="term" value="F:ATP binding"/>
    <property type="evidence" value="ECO:0007669"/>
    <property type="project" value="InterPro"/>
</dbReference>
<protein>
    <recommendedName>
        <fullName evidence="1">Peptidase C39 domain-containing protein</fullName>
    </recommendedName>
</protein>
<dbReference type="EMBL" id="MIGX01000181">
    <property type="protein sequence ID" value="PPT77698.1"/>
    <property type="molecule type" value="Genomic_DNA"/>
</dbReference>
<dbReference type="InterPro" id="IPR005074">
    <property type="entry name" value="Peptidase_C39"/>
</dbReference>
<dbReference type="Proteomes" id="UP000239898">
    <property type="component" value="Unassembled WGS sequence"/>
</dbReference>